<protein>
    <submittedName>
        <fullName evidence="2">6-aminohexanoate-dimer hydrolase</fullName>
    </submittedName>
</protein>
<dbReference type="Proteomes" id="UP000319578">
    <property type="component" value="Unassembled WGS sequence"/>
</dbReference>
<dbReference type="PANTHER" id="PTHR43283">
    <property type="entry name" value="BETA-LACTAMASE-RELATED"/>
    <property type="match status" value="1"/>
</dbReference>
<reference evidence="4" key="1">
    <citation type="submission" date="2015-07" db="EMBL/GenBank/DDBJ databases">
        <title>Genome sequencing project for genomic taxonomy and phylogenomics of Bacillus-like bacteria.</title>
        <authorList>
            <person name="Liu B."/>
            <person name="Wang J."/>
            <person name="Zhu Y."/>
            <person name="Liu G."/>
            <person name="Chen Q."/>
            <person name="Chen Z."/>
            <person name="Lan J."/>
            <person name="Che J."/>
            <person name="Ge C."/>
            <person name="Shi H."/>
            <person name="Pan Z."/>
            <person name="Liu X."/>
        </authorList>
    </citation>
    <scope>NUCLEOTIDE SEQUENCE [LARGE SCALE GENOMIC DNA]</scope>
    <source>
        <strain evidence="4">DSM 9887</strain>
    </source>
</reference>
<evidence type="ECO:0000313" key="4">
    <source>
        <dbReference type="Proteomes" id="UP000036834"/>
    </source>
</evidence>
<dbReference type="PATRIC" id="fig|54915.3.peg.5525"/>
<gene>
    <name evidence="3" type="ORF">ADS79_01850</name>
    <name evidence="2" type="ORF">BRE01_16250</name>
</gene>
<organism evidence="3 4">
    <name type="scientific">Brevibacillus reuszeri</name>
    <dbReference type="NCBI Taxonomy" id="54915"/>
    <lineage>
        <taxon>Bacteria</taxon>
        <taxon>Bacillati</taxon>
        <taxon>Bacillota</taxon>
        <taxon>Bacilli</taxon>
        <taxon>Bacillales</taxon>
        <taxon>Paenibacillaceae</taxon>
        <taxon>Brevibacillus</taxon>
    </lineage>
</organism>
<dbReference type="GO" id="GO:0016787">
    <property type="term" value="F:hydrolase activity"/>
    <property type="evidence" value="ECO:0007669"/>
    <property type="project" value="UniProtKB-KW"/>
</dbReference>
<dbReference type="SUPFAM" id="SSF56601">
    <property type="entry name" value="beta-lactamase/transpeptidase-like"/>
    <property type="match status" value="1"/>
</dbReference>
<evidence type="ECO:0000259" key="1">
    <source>
        <dbReference type="Pfam" id="PF00144"/>
    </source>
</evidence>
<dbReference type="Pfam" id="PF00144">
    <property type="entry name" value="Beta-lactamase"/>
    <property type="match status" value="1"/>
</dbReference>
<feature type="domain" description="Beta-lactamase-related" evidence="1">
    <location>
        <begin position="22"/>
        <end position="291"/>
    </location>
</feature>
<dbReference type="EMBL" id="BJON01000006">
    <property type="protein sequence ID" value="GED67923.1"/>
    <property type="molecule type" value="Genomic_DNA"/>
</dbReference>
<keyword evidence="5" id="KW-1185">Reference proteome</keyword>
<dbReference type="Proteomes" id="UP000036834">
    <property type="component" value="Unassembled WGS sequence"/>
</dbReference>
<name>A0A0K9Z0H6_9BACL</name>
<reference evidence="3" key="2">
    <citation type="submission" date="2015-07" db="EMBL/GenBank/DDBJ databases">
        <title>MeaNS - Measles Nucleotide Surveillance Program.</title>
        <authorList>
            <person name="Tran T."/>
            <person name="Druce J."/>
        </authorList>
    </citation>
    <scope>NUCLEOTIDE SEQUENCE</scope>
    <source>
        <strain evidence="3">DSM 9887</strain>
    </source>
</reference>
<dbReference type="PANTHER" id="PTHR43283:SF7">
    <property type="entry name" value="BETA-LACTAMASE-RELATED DOMAIN-CONTAINING PROTEIN"/>
    <property type="match status" value="1"/>
</dbReference>
<dbReference type="InterPro" id="IPR001466">
    <property type="entry name" value="Beta-lactam-related"/>
</dbReference>
<dbReference type="InterPro" id="IPR012338">
    <property type="entry name" value="Beta-lactam/transpept-like"/>
</dbReference>
<evidence type="ECO:0000313" key="3">
    <source>
        <dbReference type="EMBL" id="KNB74459.1"/>
    </source>
</evidence>
<dbReference type="InterPro" id="IPR050789">
    <property type="entry name" value="Diverse_Enzym_Activities"/>
</dbReference>
<dbReference type="Gene3D" id="3.40.710.10">
    <property type="entry name" value="DD-peptidase/beta-lactamase superfamily"/>
    <property type="match status" value="1"/>
</dbReference>
<comment type="caution">
    <text evidence="3">The sequence shown here is derived from an EMBL/GenBank/DDBJ whole genome shotgun (WGS) entry which is preliminary data.</text>
</comment>
<evidence type="ECO:0000313" key="5">
    <source>
        <dbReference type="Proteomes" id="UP000319578"/>
    </source>
</evidence>
<dbReference type="RefSeq" id="WP_049736703.1">
    <property type="nucleotide sequence ID" value="NZ_BJON01000006.1"/>
</dbReference>
<dbReference type="STRING" id="54915.ADS79_01850"/>
<keyword evidence="2" id="KW-0378">Hydrolase</keyword>
<dbReference type="EMBL" id="LGIQ01000002">
    <property type="protein sequence ID" value="KNB74459.1"/>
    <property type="molecule type" value="Genomic_DNA"/>
</dbReference>
<accession>A0A0K9Z0H6</accession>
<proteinExistence type="predicted"/>
<sequence>MNDSVISFNQFQKAISKEKINACLVQQGEKVVISYFRNPKMNSKLFQLHSVTKSVLSLLIGIAIERGQIASIHKTISTYLPNVPLEKNTITIEHLLTMTPGYEWPELTSWGGTPFPMMYSKDWVKFILEKDMERAPGEAMNYDSGASHLLSAILQKATGEQASAYAKRELFAPLGITEYRWPEDAKGITIGGFGLCLRAADMLKLGLLVMNKGVCGKQRLLSEEWLSASTRAYYHTYDHVGSYGYHWWILTDENNKAYEPAVFFAMGYRGQYILVAPERQLVIAMTSELFGDTFLPLRMVKSLLLPFLCDS</sequence>
<evidence type="ECO:0000313" key="2">
    <source>
        <dbReference type="EMBL" id="GED67923.1"/>
    </source>
</evidence>
<reference evidence="2 5" key="3">
    <citation type="submission" date="2019-06" db="EMBL/GenBank/DDBJ databases">
        <title>Whole genome shotgun sequence of Brevibacillus reuszeri NBRC 15719.</title>
        <authorList>
            <person name="Hosoyama A."/>
            <person name="Uohara A."/>
            <person name="Ohji S."/>
            <person name="Ichikawa N."/>
        </authorList>
    </citation>
    <scope>NUCLEOTIDE SEQUENCE [LARGE SCALE GENOMIC DNA]</scope>
    <source>
        <strain evidence="2 5">NBRC 15719</strain>
    </source>
</reference>
<dbReference type="AlphaFoldDB" id="A0A0K9Z0H6"/>